<name>A7YXR4_9ALVE</name>
<dbReference type="EMBL" id="EU156016">
    <property type="protein sequence ID" value="ABY27186.1"/>
    <property type="molecule type" value="mRNA"/>
</dbReference>
<evidence type="ECO:0000313" key="1">
    <source>
        <dbReference type="EMBL" id="ABV22193.1"/>
    </source>
</evidence>
<reference evidence="1" key="1">
    <citation type="journal article" date="2007" name="Proc. Natl. Acad. Sci. U.S.A.">
        <title>Spliced leader RNA trans-splicing in dinoflagellates.</title>
        <authorList>
            <person name="Zhang H."/>
            <person name="Hou Y."/>
            <person name="Miranda L."/>
            <person name="Campbell D.A."/>
            <person name="Sturm N.R."/>
            <person name="Gaasterland T."/>
            <person name="Lin S."/>
        </authorList>
    </citation>
    <scope>NUCLEOTIDE SEQUENCE</scope>
    <source>
        <strain evidence="1">Pma_cDNA14</strain>
    </source>
</reference>
<evidence type="ECO:0000313" key="2">
    <source>
        <dbReference type="EMBL" id="ABY27186.1"/>
    </source>
</evidence>
<sequence length="131" mass="14429">MHCGKLPTTANALGLTPLRGDCDPLPIFEDQDPSLLEGQRRHLNEMSANLIQNMSLEKASAADIRRARNLTLLSELYEEAAVAYYDGDKKKLLDLIATAEDLVGSGSLYDRQPSDDIVTVDSMRVLTEADH</sequence>
<proteinExistence type="evidence at transcript level"/>
<dbReference type="EMBL" id="EF134079">
    <property type="protein sequence ID" value="ABV22193.1"/>
    <property type="molecule type" value="mRNA"/>
</dbReference>
<reference evidence="2" key="2">
    <citation type="submission" date="2007-09" db="EMBL/GenBank/DDBJ databases">
        <title>Perkinsus SLRNA.</title>
        <authorList>
            <person name="Zhang H."/>
            <person name="Lin S."/>
        </authorList>
    </citation>
    <scope>NUCLEOTIDE SEQUENCE</scope>
    <source>
        <strain evidence="2">Pma_cDNA14-2</strain>
    </source>
</reference>
<organism evidence="1">
    <name type="scientific">Perkinsus marinus</name>
    <dbReference type="NCBI Taxonomy" id="31276"/>
    <lineage>
        <taxon>Eukaryota</taxon>
        <taxon>Sar</taxon>
        <taxon>Alveolata</taxon>
        <taxon>Perkinsozoa</taxon>
        <taxon>Perkinsea</taxon>
        <taxon>Perkinsida</taxon>
        <taxon>Perkinsidae</taxon>
        <taxon>Perkinsus</taxon>
    </lineage>
</organism>
<protein>
    <submittedName>
        <fullName evidence="1">Uncharacterized protein</fullName>
    </submittedName>
</protein>
<accession>A7YXR4</accession>
<dbReference type="AlphaFoldDB" id="A7YXR4"/>